<gene>
    <name evidence="2" type="ORF">C7M84_004116</name>
</gene>
<accession>A0A423TLD3</accession>
<dbReference type="Proteomes" id="UP000283509">
    <property type="component" value="Unassembled WGS sequence"/>
</dbReference>
<keyword evidence="3" id="KW-1185">Reference proteome</keyword>
<keyword evidence="1" id="KW-0812">Transmembrane</keyword>
<keyword evidence="1" id="KW-0472">Membrane</keyword>
<name>A0A423TLD3_PENVA</name>
<feature type="transmembrane region" description="Helical" evidence="1">
    <location>
        <begin position="77"/>
        <end position="101"/>
    </location>
</feature>
<protein>
    <submittedName>
        <fullName evidence="2">Uncharacterized protein</fullName>
    </submittedName>
</protein>
<reference evidence="2 3" key="1">
    <citation type="submission" date="2018-04" db="EMBL/GenBank/DDBJ databases">
        <authorList>
            <person name="Zhang X."/>
            <person name="Yuan J."/>
            <person name="Li F."/>
            <person name="Xiang J."/>
        </authorList>
    </citation>
    <scope>NUCLEOTIDE SEQUENCE [LARGE SCALE GENOMIC DNA]</scope>
    <source>
        <tissue evidence="2">Muscle</tissue>
    </source>
</reference>
<organism evidence="2 3">
    <name type="scientific">Penaeus vannamei</name>
    <name type="common">Whiteleg shrimp</name>
    <name type="synonym">Litopenaeus vannamei</name>
    <dbReference type="NCBI Taxonomy" id="6689"/>
    <lineage>
        <taxon>Eukaryota</taxon>
        <taxon>Metazoa</taxon>
        <taxon>Ecdysozoa</taxon>
        <taxon>Arthropoda</taxon>
        <taxon>Crustacea</taxon>
        <taxon>Multicrustacea</taxon>
        <taxon>Malacostraca</taxon>
        <taxon>Eumalacostraca</taxon>
        <taxon>Eucarida</taxon>
        <taxon>Decapoda</taxon>
        <taxon>Dendrobranchiata</taxon>
        <taxon>Penaeoidea</taxon>
        <taxon>Penaeidae</taxon>
        <taxon>Penaeus</taxon>
    </lineage>
</organism>
<keyword evidence="1" id="KW-1133">Transmembrane helix</keyword>
<dbReference type="OrthoDB" id="6329126at2759"/>
<proteinExistence type="predicted"/>
<reference evidence="2 3" key="2">
    <citation type="submission" date="2019-01" db="EMBL/GenBank/DDBJ databases">
        <title>The decoding of complex shrimp genome reveals the adaptation for benthos swimmer, frequently molting mechanism and breeding impact on genome.</title>
        <authorList>
            <person name="Sun Y."/>
            <person name="Gao Y."/>
            <person name="Yu Y."/>
        </authorList>
    </citation>
    <scope>NUCLEOTIDE SEQUENCE [LARGE SCALE GENOMIC DNA]</scope>
    <source>
        <tissue evidence="2">Muscle</tissue>
    </source>
</reference>
<evidence type="ECO:0000313" key="3">
    <source>
        <dbReference type="Proteomes" id="UP000283509"/>
    </source>
</evidence>
<feature type="transmembrane region" description="Helical" evidence="1">
    <location>
        <begin position="21"/>
        <end position="43"/>
    </location>
</feature>
<evidence type="ECO:0000256" key="1">
    <source>
        <dbReference type="SAM" id="Phobius"/>
    </source>
</evidence>
<dbReference type="AlphaFoldDB" id="A0A423TLD3"/>
<evidence type="ECO:0000313" key="2">
    <source>
        <dbReference type="EMBL" id="ROT77259.1"/>
    </source>
</evidence>
<sequence length="108" mass="12266">MVQYSINEDLKVLTKEQGWCGYRAVLIMGVATSVIIYTIGAIITGVTYRDWDRRANCTLDYPGGSEPEELYLYNTPLVVIGPCLMAVGGAIVVFMLLQWFFCRPTYWR</sequence>
<dbReference type="EMBL" id="QCYY01001546">
    <property type="protein sequence ID" value="ROT77259.1"/>
    <property type="molecule type" value="Genomic_DNA"/>
</dbReference>
<comment type="caution">
    <text evidence="2">The sequence shown here is derived from an EMBL/GenBank/DDBJ whole genome shotgun (WGS) entry which is preliminary data.</text>
</comment>